<feature type="domain" description="Transposase IS801/IS1294" evidence="1">
    <location>
        <begin position="7"/>
        <end position="58"/>
    </location>
</feature>
<dbReference type="AlphaFoldDB" id="A0A0G3EGL6"/>
<evidence type="ECO:0000259" key="1">
    <source>
        <dbReference type="Pfam" id="PF04986"/>
    </source>
</evidence>
<dbReference type="EMBL" id="CP010904">
    <property type="protein sequence ID" value="AKJ65616.1"/>
    <property type="molecule type" value="Genomic_DNA"/>
</dbReference>
<protein>
    <submittedName>
        <fullName evidence="2">Transposase</fullName>
    </submittedName>
</protein>
<dbReference type="KEGG" id="vbl:L21SP4_02391"/>
<name>A0A0G3EGL6_9BACT</name>
<reference evidence="3" key="1">
    <citation type="submission" date="2015-02" db="EMBL/GenBank/DDBJ databases">
        <title>Description and complete genome sequence of the first cultured representative of the subdivision 5 of the Verrucomicrobia phylum.</title>
        <authorList>
            <person name="Spring S."/>
            <person name="Bunk B."/>
            <person name="Sproer C."/>
            <person name="Klenk H.-P."/>
        </authorList>
    </citation>
    <scope>NUCLEOTIDE SEQUENCE [LARGE SCALE GENOMIC DNA]</scope>
    <source>
        <strain evidence="3">L21-Fru-AB</strain>
    </source>
</reference>
<dbReference type="GO" id="GO:0004803">
    <property type="term" value="F:transposase activity"/>
    <property type="evidence" value="ECO:0007669"/>
    <property type="project" value="InterPro"/>
</dbReference>
<dbReference type="Proteomes" id="UP000035268">
    <property type="component" value="Chromosome"/>
</dbReference>
<dbReference type="RefSeq" id="WP_052882822.1">
    <property type="nucleotide sequence ID" value="NZ_CP010904.1"/>
</dbReference>
<evidence type="ECO:0000313" key="2">
    <source>
        <dbReference type="EMBL" id="AKJ65616.1"/>
    </source>
</evidence>
<dbReference type="STRING" id="1307763.L21SP4_02391"/>
<organism evidence="2 3">
    <name type="scientific">Kiritimatiella glycovorans</name>
    <dbReference type="NCBI Taxonomy" id="1307763"/>
    <lineage>
        <taxon>Bacteria</taxon>
        <taxon>Pseudomonadati</taxon>
        <taxon>Kiritimatiellota</taxon>
        <taxon>Kiritimatiellia</taxon>
        <taxon>Kiritimatiellales</taxon>
        <taxon>Kiritimatiellaceae</taxon>
        <taxon>Kiritimatiella</taxon>
    </lineage>
</organism>
<dbReference type="OrthoDB" id="6979325at2"/>
<proteinExistence type="predicted"/>
<keyword evidence="3" id="KW-1185">Reference proteome</keyword>
<reference evidence="2 3" key="2">
    <citation type="journal article" date="2016" name="ISME J.">
        <title>Characterization of the first cultured representative of Verrucomicrobia subdivision 5 indicates the proposal of a novel phylum.</title>
        <authorList>
            <person name="Spring S."/>
            <person name="Bunk B."/>
            <person name="Sproer C."/>
            <person name="Schumann P."/>
            <person name="Rohde M."/>
            <person name="Tindall B.J."/>
            <person name="Klenk H.P."/>
        </authorList>
    </citation>
    <scope>NUCLEOTIDE SEQUENCE [LARGE SCALE GENOMIC DNA]</scope>
    <source>
        <strain evidence="2 3">L21-Fru-AB</strain>
    </source>
</reference>
<dbReference type="GO" id="GO:0006313">
    <property type="term" value="P:DNA transposition"/>
    <property type="evidence" value="ECO:0007669"/>
    <property type="project" value="InterPro"/>
</dbReference>
<dbReference type="InterPro" id="IPR007069">
    <property type="entry name" value="Transposase_32"/>
</dbReference>
<sequence length="78" mass="8975">MHPDLATGTIIYRSGMNPKIRRNFEVFTPCDFIAAITQHIPDKNFQLVRYYGWYSNKMRGQRLKQAAAEERPGTQTAG</sequence>
<dbReference type="Pfam" id="PF04986">
    <property type="entry name" value="Y2_Tnp"/>
    <property type="match status" value="1"/>
</dbReference>
<accession>A0A0G3EGL6</accession>
<dbReference type="GO" id="GO:0003677">
    <property type="term" value="F:DNA binding"/>
    <property type="evidence" value="ECO:0007669"/>
    <property type="project" value="InterPro"/>
</dbReference>
<evidence type="ECO:0000313" key="3">
    <source>
        <dbReference type="Proteomes" id="UP000035268"/>
    </source>
</evidence>
<gene>
    <name evidence="2" type="ORF">L21SP4_02391</name>
</gene>